<protein>
    <submittedName>
        <fullName evidence="1">Uncharacterized protein</fullName>
    </submittedName>
</protein>
<dbReference type="EMBL" id="CP097510">
    <property type="protein sequence ID" value="URE27345.1"/>
    <property type="molecule type" value="Genomic_DNA"/>
</dbReference>
<evidence type="ECO:0000313" key="1">
    <source>
        <dbReference type="EMBL" id="URE27345.1"/>
    </source>
</evidence>
<reference evidence="1" key="1">
    <citation type="submission" date="2022-05" db="EMBL/GenBank/DDBJ databases">
        <title>The Musa troglodytarum L. genome provides insights into the mechanism of non-climacteric behaviour and enrichment of carotenoids.</title>
        <authorList>
            <person name="Wang J."/>
        </authorList>
    </citation>
    <scope>NUCLEOTIDE SEQUENCE</scope>
    <source>
        <tissue evidence="1">Leaf</tissue>
    </source>
</reference>
<dbReference type="AlphaFoldDB" id="A0A9E7H5T3"/>
<gene>
    <name evidence="1" type="ORF">MUK42_18087</name>
</gene>
<evidence type="ECO:0000313" key="2">
    <source>
        <dbReference type="Proteomes" id="UP001055439"/>
    </source>
</evidence>
<organism evidence="1 2">
    <name type="scientific">Musa troglodytarum</name>
    <name type="common">fe'i banana</name>
    <dbReference type="NCBI Taxonomy" id="320322"/>
    <lineage>
        <taxon>Eukaryota</taxon>
        <taxon>Viridiplantae</taxon>
        <taxon>Streptophyta</taxon>
        <taxon>Embryophyta</taxon>
        <taxon>Tracheophyta</taxon>
        <taxon>Spermatophyta</taxon>
        <taxon>Magnoliopsida</taxon>
        <taxon>Liliopsida</taxon>
        <taxon>Zingiberales</taxon>
        <taxon>Musaceae</taxon>
        <taxon>Musa</taxon>
    </lineage>
</organism>
<proteinExistence type="predicted"/>
<keyword evidence="2" id="KW-1185">Reference proteome</keyword>
<dbReference type="Proteomes" id="UP001055439">
    <property type="component" value="Chromosome 8"/>
</dbReference>
<name>A0A9E7H5T3_9LILI</name>
<sequence length="59" mass="6715">MSSFTYRSIGMNTEPCSTKVRRIKQGSYRGRSHSKGAISSHGFWKMLITISKAVIQIYM</sequence>
<accession>A0A9E7H5T3</accession>